<feature type="compositionally biased region" description="Basic and acidic residues" evidence="1">
    <location>
        <begin position="50"/>
        <end position="68"/>
    </location>
</feature>
<keyword evidence="3" id="KW-1185">Reference proteome</keyword>
<dbReference type="Proteomes" id="UP001283361">
    <property type="component" value="Unassembled WGS sequence"/>
</dbReference>
<name>A0AAE1DEQ8_9GAST</name>
<feature type="region of interest" description="Disordered" evidence="1">
    <location>
        <begin position="48"/>
        <end position="68"/>
    </location>
</feature>
<dbReference type="EMBL" id="JAWDGP010004106">
    <property type="protein sequence ID" value="KAK3767821.1"/>
    <property type="molecule type" value="Genomic_DNA"/>
</dbReference>
<protein>
    <submittedName>
        <fullName evidence="2">Uncharacterized protein</fullName>
    </submittedName>
</protein>
<accession>A0AAE1DEQ8</accession>
<evidence type="ECO:0000256" key="1">
    <source>
        <dbReference type="SAM" id="MobiDB-lite"/>
    </source>
</evidence>
<dbReference type="AlphaFoldDB" id="A0AAE1DEQ8"/>
<proteinExistence type="predicted"/>
<sequence>MINRLNAGVINKIKQKPDLGGNRLLEKGEATEPGTRISCLFYLELNSHGKKNDGEKDADRQTDKHERRKSTLIEMMEKAGEAGACEVVKAINPEGETTPTCNKLFYKTGFPLFLAS</sequence>
<evidence type="ECO:0000313" key="3">
    <source>
        <dbReference type="Proteomes" id="UP001283361"/>
    </source>
</evidence>
<reference evidence="2" key="1">
    <citation type="journal article" date="2023" name="G3 (Bethesda)">
        <title>A reference genome for the long-term kleptoplast-retaining sea slug Elysia crispata morphotype clarki.</title>
        <authorList>
            <person name="Eastman K.E."/>
            <person name="Pendleton A.L."/>
            <person name="Shaikh M.A."/>
            <person name="Suttiyut T."/>
            <person name="Ogas R."/>
            <person name="Tomko P."/>
            <person name="Gavelis G."/>
            <person name="Widhalm J.R."/>
            <person name="Wisecaver J.H."/>
        </authorList>
    </citation>
    <scope>NUCLEOTIDE SEQUENCE</scope>
    <source>
        <strain evidence="2">ECLA1</strain>
    </source>
</reference>
<evidence type="ECO:0000313" key="2">
    <source>
        <dbReference type="EMBL" id="KAK3767821.1"/>
    </source>
</evidence>
<organism evidence="2 3">
    <name type="scientific">Elysia crispata</name>
    <name type="common">lettuce slug</name>
    <dbReference type="NCBI Taxonomy" id="231223"/>
    <lineage>
        <taxon>Eukaryota</taxon>
        <taxon>Metazoa</taxon>
        <taxon>Spiralia</taxon>
        <taxon>Lophotrochozoa</taxon>
        <taxon>Mollusca</taxon>
        <taxon>Gastropoda</taxon>
        <taxon>Heterobranchia</taxon>
        <taxon>Euthyneura</taxon>
        <taxon>Panpulmonata</taxon>
        <taxon>Sacoglossa</taxon>
        <taxon>Placobranchoidea</taxon>
        <taxon>Plakobranchidae</taxon>
        <taxon>Elysia</taxon>
    </lineage>
</organism>
<comment type="caution">
    <text evidence="2">The sequence shown here is derived from an EMBL/GenBank/DDBJ whole genome shotgun (WGS) entry which is preliminary data.</text>
</comment>
<gene>
    <name evidence="2" type="ORF">RRG08_053964</name>
</gene>